<proteinExistence type="predicted"/>
<accession>A0ACD3AJD4</accession>
<reference evidence="1 2" key="1">
    <citation type="journal article" date="2019" name="Nat. Ecol. Evol.">
        <title>Megaphylogeny resolves global patterns of mushroom evolution.</title>
        <authorList>
            <person name="Varga T."/>
            <person name="Krizsan K."/>
            <person name="Foldi C."/>
            <person name="Dima B."/>
            <person name="Sanchez-Garcia M."/>
            <person name="Sanchez-Ramirez S."/>
            <person name="Szollosi G.J."/>
            <person name="Szarkandi J.G."/>
            <person name="Papp V."/>
            <person name="Albert L."/>
            <person name="Andreopoulos W."/>
            <person name="Angelini C."/>
            <person name="Antonin V."/>
            <person name="Barry K.W."/>
            <person name="Bougher N.L."/>
            <person name="Buchanan P."/>
            <person name="Buyck B."/>
            <person name="Bense V."/>
            <person name="Catcheside P."/>
            <person name="Chovatia M."/>
            <person name="Cooper J."/>
            <person name="Damon W."/>
            <person name="Desjardin D."/>
            <person name="Finy P."/>
            <person name="Geml J."/>
            <person name="Haridas S."/>
            <person name="Hughes K."/>
            <person name="Justo A."/>
            <person name="Karasinski D."/>
            <person name="Kautmanova I."/>
            <person name="Kiss B."/>
            <person name="Kocsube S."/>
            <person name="Kotiranta H."/>
            <person name="LaButti K.M."/>
            <person name="Lechner B.E."/>
            <person name="Liimatainen K."/>
            <person name="Lipzen A."/>
            <person name="Lukacs Z."/>
            <person name="Mihaltcheva S."/>
            <person name="Morgado L.N."/>
            <person name="Niskanen T."/>
            <person name="Noordeloos M.E."/>
            <person name="Ohm R.A."/>
            <person name="Ortiz-Santana B."/>
            <person name="Ovrebo C."/>
            <person name="Racz N."/>
            <person name="Riley R."/>
            <person name="Savchenko A."/>
            <person name="Shiryaev A."/>
            <person name="Soop K."/>
            <person name="Spirin V."/>
            <person name="Szebenyi C."/>
            <person name="Tomsovsky M."/>
            <person name="Tulloss R.E."/>
            <person name="Uehling J."/>
            <person name="Grigoriev I.V."/>
            <person name="Vagvolgyi C."/>
            <person name="Papp T."/>
            <person name="Martin F.M."/>
            <person name="Miettinen O."/>
            <person name="Hibbett D.S."/>
            <person name="Nagy L.G."/>
        </authorList>
    </citation>
    <scope>NUCLEOTIDE SEQUENCE [LARGE SCALE GENOMIC DNA]</scope>
    <source>
        <strain evidence="1 2">NL-1719</strain>
    </source>
</reference>
<gene>
    <name evidence="1" type="ORF">BDN72DRAFT_170313</name>
</gene>
<keyword evidence="2" id="KW-1185">Reference proteome</keyword>
<evidence type="ECO:0000313" key="2">
    <source>
        <dbReference type="Proteomes" id="UP000308600"/>
    </source>
</evidence>
<organism evidence="1 2">
    <name type="scientific">Pluteus cervinus</name>
    <dbReference type="NCBI Taxonomy" id="181527"/>
    <lineage>
        <taxon>Eukaryota</taxon>
        <taxon>Fungi</taxon>
        <taxon>Dikarya</taxon>
        <taxon>Basidiomycota</taxon>
        <taxon>Agaricomycotina</taxon>
        <taxon>Agaricomycetes</taxon>
        <taxon>Agaricomycetidae</taxon>
        <taxon>Agaricales</taxon>
        <taxon>Pluteineae</taxon>
        <taxon>Pluteaceae</taxon>
        <taxon>Pluteus</taxon>
    </lineage>
</organism>
<evidence type="ECO:0000313" key="1">
    <source>
        <dbReference type="EMBL" id="TFK66018.1"/>
    </source>
</evidence>
<dbReference type="Proteomes" id="UP000308600">
    <property type="component" value="Unassembled WGS sequence"/>
</dbReference>
<name>A0ACD3AJD4_9AGAR</name>
<dbReference type="EMBL" id="ML208418">
    <property type="protein sequence ID" value="TFK66018.1"/>
    <property type="molecule type" value="Genomic_DNA"/>
</dbReference>
<protein>
    <submittedName>
        <fullName evidence="1">Uncharacterized protein</fullName>
    </submittedName>
</protein>
<sequence>MEVLHENGHEIRTASLVSLQSPLTALHPSPKPEASSNSPPLEIAPLMETFDILNPRSLQESLPLNHALHCLFPDKNAMGRYRAYFQGTLNQAIRDLAEPVGNPNQDPGMFDDFFNRFTHMFPGTGPNFYGDSATVDVQNVIDLVVMRWACDYLCGFGQVLDIPRNSGALATRLNGLDAVFG</sequence>